<evidence type="ECO:0000256" key="3">
    <source>
        <dbReference type="ARBA" id="ARBA00022989"/>
    </source>
</evidence>
<name>A0AAD3Y4D5_NEPGR</name>
<dbReference type="Gene3D" id="3.40.50.2300">
    <property type="match status" value="1"/>
</dbReference>
<dbReference type="AlphaFoldDB" id="A0AAD3Y4D5"/>
<keyword evidence="7" id="KW-1185">Reference proteome</keyword>
<dbReference type="InterPro" id="IPR021109">
    <property type="entry name" value="Peptidase_aspartic_dom_sf"/>
</dbReference>
<comment type="caution">
    <text evidence="6">The sequence shown here is derived from an EMBL/GenBank/DDBJ whole genome shotgun (WGS) entry which is preliminary data.</text>
</comment>
<keyword evidence="4" id="KW-0472">Membrane</keyword>
<protein>
    <recommendedName>
        <fullName evidence="5">Receptor ligand binding region domain-containing protein</fullName>
    </recommendedName>
</protein>
<reference evidence="6" key="1">
    <citation type="submission" date="2023-05" db="EMBL/GenBank/DDBJ databases">
        <title>Nepenthes gracilis genome sequencing.</title>
        <authorList>
            <person name="Fukushima K."/>
        </authorList>
    </citation>
    <scope>NUCLEOTIDE SEQUENCE</scope>
    <source>
        <strain evidence="6">SING2019-196</strain>
    </source>
</reference>
<dbReference type="EMBL" id="BSYO01000035">
    <property type="protein sequence ID" value="GMH28723.1"/>
    <property type="molecule type" value="Genomic_DNA"/>
</dbReference>
<evidence type="ECO:0000313" key="6">
    <source>
        <dbReference type="EMBL" id="GMH28723.1"/>
    </source>
</evidence>
<evidence type="ECO:0000259" key="5">
    <source>
        <dbReference type="Pfam" id="PF01094"/>
    </source>
</evidence>
<dbReference type="InterPro" id="IPR028082">
    <property type="entry name" value="Peripla_BP_I"/>
</dbReference>
<organism evidence="6 7">
    <name type="scientific">Nepenthes gracilis</name>
    <name type="common">Slender pitcher plant</name>
    <dbReference type="NCBI Taxonomy" id="150966"/>
    <lineage>
        <taxon>Eukaryota</taxon>
        <taxon>Viridiplantae</taxon>
        <taxon>Streptophyta</taxon>
        <taxon>Embryophyta</taxon>
        <taxon>Tracheophyta</taxon>
        <taxon>Spermatophyta</taxon>
        <taxon>Magnoliopsida</taxon>
        <taxon>eudicotyledons</taxon>
        <taxon>Gunneridae</taxon>
        <taxon>Pentapetalae</taxon>
        <taxon>Caryophyllales</taxon>
        <taxon>Nepenthaceae</taxon>
        <taxon>Nepenthes</taxon>
    </lineage>
</organism>
<evidence type="ECO:0000256" key="4">
    <source>
        <dbReference type="ARBA" id="ARBA00023136"/>
    </source>
</evidence>
<evidence type="ECO:0000256" key="2">
    <source>
        <dbReference type="ARBA" id="ARBA00022692"/>
    </source>
</evidence>
<keyword evidence="3" id="KW-1133">Transmembrane helix</keyword>
<dbReference type="SUPFAM" id="SSF53822">
    <property type="entry name" value="Periplasmic binding protein-like I"/>
    <property type="match status" value="1"/>
</dbReference>
<evidence type="ECO:0000256" key="1">
    <source>
        <dbReference type="ARBA" id="ARBA00004370"/>
    </source>
</evidence>
<dbReference type="Proteomes" id="UP001279734">
    <property type="component" value="Unassembled WGS sequence"/>
</dbReference>
<comment type="subcellular location">
    <subcellularLocation>
        <location evidence="1">Membrane</location>
    </subcellularLocation>
</comment>
<keyword evidence="2" id="KW-0812">Transmembrane</keyword>
<dbReference type="PANTHER" id="PTHR34836">
    <property type="entry name" value="OS06G0188250 PROTEIN"/>
    <property type="match status" value="1"/>
</dbReference>
<dbReference type="InterPro" id="IPR015683">
    <property type="entry name" value="Ionotropic_Glu_rcpt"/>
</dbReference>
<evidence type="ECO:0000313" key="7">
    <source>
        <dbReference type="Proteomes" id="UP001279734"/>
    </source>
</evidence>
<feature type="domain" description="Receptor ligand binding region" evidence="5">
    <location>
        <begin position="47"/>
        <end position="132"/>
    </location>
</feature>
<gene>
    <name evidence="6" type="ORF">Nepgr_030566</name>
</gene>
<dbReference type="Pfam" id="PF01094">
    <property type="entry name" value="ANF_receptor"/>
    <property type="match status" value="1"/>
</dbReference>
<dbReference type="GO" id="GO:0016020">
    <property type="term" value="C:membrane"/>
    <property type="evidence" value="ECO:0007669"/>
    <property type="project" value="UniProtKB-SubCell"/>
</dbReference>
<dbReference type="InterPro" id="IPR001828">
    <property type="entry name" value="ANF_lig-bd_rcpt"/>
</dbReference>
<proteinExistence type="predicted"/>
<dbReference type="SUPFAM" id="SSF50630">
    <property type="entry name" value="Acid proteases"/>
    <property type="match status" value="1"/>
</dbReference>
<accession>A0AAD3Y4D5</accession>
<dbReference type="PANTHER" id="PTHR34836:SF7">
    <property type="entry name" value="RECEPTOR LIGAND BINDING REGION DOMAIN-CONTAINING PROTEIN"/>
    <property type="match status" value="1"/>
</dbReference>
<sequence>MEALQLIEKDVAVAISPQSSGIARAISDVANELHIPLLSLTTDPTLYYMWSDVIAIYVEDDYGRNGVSALGDALASKHTKISYKVAFSPSASTNDISNLLGEVNLMESRVIEAHVNSDSGLTIFSIANSFSMCAGLDERGRISFGDKGNSNQDEMSVNVKHLNPTYNINMTQLSVATNVTDVTFTAITDSGPSFTVPCNYT</sequence>